<evidence type="ECO:0000256" key="4">
    <source>
        <dbReference type="ARBA" id="ARBA00022932"/>
    </source>
</evidence>
<protein>
    <submittedName>
        <fullName evidence="6">ImpB/mucB/samB family C-terminal domain-containing protein</fullName>
    </submittedName>
</protein>
<dbReference type="InterPro" id="IPR050116">
    <property type="entry name" value="DNA_polymerase-Y"/>
</dbReference>
<dbReference type="PANTHER" id="PTHR11076">
    <property type="entry name" value="DNA REPAIR POLYMERASE UMUC / TRANSFERASE FAMILY MEMBER"/>
    <property type="match status" value="1"/>
</dbReference>
<dbReference type="GO" id="GO:0005829">
    <property type="term" value="C:cytosol"/>
    <property type="evidence" value="ECO:0007669"/>
    <property type="project" value="TreeGrafter"/>
</dbReference>
<dbReference type="GO" id="GO:0003684">
    <property type="term" value="F:damaged DNA binding"/>
    <property type="evidence" value="ECO:0007669"/>
    <property type="project" value="InterPro"/>
</dbReference>
<keyword evidence="4" id="KW-0239">DNA-directed DNA polymerase</keyword>
<name>A0A1I7GU00_9STRE</name>
<dbReference type="Gene3D" id="3.30.1490.100">
    <property type="entry name" value="DNA polymerase, Y-family, little finger domain"/>
    <property type="match status" value="1"/>
</dbReference>
<dbReference type="GO" id="GO:0006260">
    <property type="term" value="P:DNA replication"/>
    <property type="evidence" value="ECO:0007669"/>
    <property type="project" value="UniProtKB-KW"/>
</dbReference>
<keyword evidence="7" id="KW-1185">Reference proteome</keyword>
<keyword evidence="2" id="KW-0235">DNA replication</keyword>
<dbReference type="GO" id="GO:0009432">
    <property type="term" value="P:SOS response"/>
    <property type="evidence" value="ECO:0007669"/>
    <property type="project" value="TreeGrafter"/>
</dbReference>
<dbReference type="EMBL" id="FPBN01000002">
    <property type="protein sequence ID" value="SFU51889.1"/>
    <property type="molecule type" value="Genomic_DNA"/>
</dbReference>
<feature type="domain" description="DNA polymerase Y-family little finger" evidence="5">
    <location>
        <begin position="108"/>
        <end position="212"/>
    </location>
</feature>
<evidence type="ECO:0000259" key="5">
    <source>
        <dbReference type="Pfam" id="PF11799"/>
    </source>
</evidence>
<evidence type="ECO:0000256" key="2">
    <source>
        <dbReference type="ARBA" id="ARBA00022705"/>
    </source>
</evidence>
<evidence type="ECO:0000313" key="7">
    <source>
        <dbReference type="Proteomes" id="UP000183629"/>
    </source>
</evidence>
<dbReference type="Proteomes" id="UP000183629">
    <property type="component" value="Unassembled WGS sequence"/>
</dbReference>
<keyword evidence="3" id="KW-0227">DNA damage</keyword>
<dbReference type="SUPFAM" id="SSF100879">
    <property type="entry name" value="Lesion bypass DNA polymerase (Y-family), little finger domain"/>
    <property type="match status" value="1"/>
</dbReference>
<dbReference type="SUPFAM" id="SSF56672">
    <property type="entry name" value="DNA/RNA polymerases"/>
    <property type="match status" value="1"/>
</dbReference>
<evidence type="ECO:0000313" key="6">
    <source>
        <dbReference type="EMBL" id="SFU51889.1"/>
    </source>
</evidence>
<sequence>MSNSNPLLAKLALDNEAKKTKTMRANWSYEDVETKVWGIQEMTDFWGIGNRMKKRLNALGIMSIRELANFNPDILKKELGIVGVELFFHANGIDESNVHHPYKPKSTGIGNSQVLPRNYIKKREIEIVLSEMAEQVAVRLRKAGKKTTCVSIGVGYSRKENKNSIHAQMKVEPTNQTEILKSYVLSLFNKKYSSGAVRNISVYYSQLVDESFGLISLFDDIEKIEKEERLQSAIDTIRQQFGFTSLLKANALTEGSRVIARSNLVGGHSAGGLDGLK</sequence>
<dbReference type="InterPro" id="IPR036775">
    <property type="entry name" value="DNA_pol_Y-fam_lit_finger_sf"/>
</dbReference>
<dbReference type="GO" id="GO:0006281">
    <property type="term" value="P:DNA repair"/>
    <property type="evidence" value="ECO:0007669"/>
    <property type="project" value="InterPro"/>
</dbReference>
<dbReference type="GO" id="GO:0003887">
    <property type="term" value="F:DNA-directed DNA polymerase activity"/>
    <property type="evidence" value="ECO:0007669"/>
    <property type="project" value="UniProtKB-KW"/>
</dbReference>
<organism evidence="6 7">
    <name type="scientific">Streptococcus gallolyticus</name>
    <dbReference type="NCBI Taxonomy" id="315405"/>
    <lineage>
        <taxon>Bacteria</taxon>
        <taxon>Bacillati</taxon>
        <taxon>Bacillota</taxon>
        <taxon>Bacilli</taxon>
        <taxon>Lactobacillales</taxon>
        <taxon>Streptococcaceae</taxon>
        <taxon>Streptococcus</taxon>
    </lineage>
</organism>
<dbReference type="InterPro" id="IPR017961">
    <property type="entry name" value="DNA_pol_Y-fam_little_finger"/>
</dbReference>
<keyword evidence="4" id="KW-0808">Transferase</keyword>
<proteinExistence type="predicted"/>
<dbReference type="PANTHER" id="PTHR11076:SF35">
    <property type="entry name" value="DNA REPAIR PROTEIN HOMOLOG YOBH"/>
    <property type="match status" value="1"/>
</dbReference>
<keyword evidence="1" id="KW-0548">Nucleotidyltransferase</keyword>
<gene>
    <name evidence="6" type="ORF">SAMN05660328_102328</name>
</gene>
<reference evidence="7" key="1">
    <citation type="submission" date="2016-10" db="EMBL/GenBank/DDBJ databases">
        <authorList>
            <person name="Varghese N."/>
            <person name="Submissions S."/>
        </authorList>
    </citation>
    <scope>NUCLEOTIDE SEQUENCE [LARGE SCALE GENOMIC DNA]</scope>
    <source>
        <strain evidence="7">LMG 15572</strain>
    </source>
</reference>
<accession>A0A1I7GU00</accession>
<evidence type="ECO:0000256" key="1">
    <source>
        <dbReference type="ARBA" id="ARBA00022695"/>
    </source>
</evidence>
<dbReference type="InterPro" id="IPR043502">
    <property type="entry name" value="DNA/RNA_pol_sf"/>
</dbReference>
<dbReference type="Pfam" id="PF11799">
    <property type="entry name" value="IMS_C"/>
    <property type="match status" value="1"/>
</dbReference>
<evidence type="ECO:0000256" key="3">
    <source>
        <dbReference type="ARBA" id="ARBA00022763"/>
    </source>
</evidence>
<dbReference type="Gene3D" id="1.10.150.20">
    <property type="entry name" value="5' to 3' exonuclease, C-terminal subdomain"/>
    <property type="match status" value="1"/>
</dbReference>
<dbReference type="AlphaFoldDB" id="A0A1I7GU00"/>
<dbReference type="GO" id="GO:0042276">
    <property type="term" value="P:error-prone translesion synthesis"/>
    <property type="evidence" value="ECO:0007669"/>
    <property type="project" value="TreeGrafter"/>
</dbReference>